<comment type="cofactor">
    <cofactor evidence="1">
        <name>Mg(2+)</name>
        <dbReference type="ChEBI" id="CHEBI:18420"/>
    </cofactor>
</comment>
<protein>
    <recommendedName>
        <fullName evidence="3">phosphatidate phosphatase</fullName>
        <ecNumber evidence="3">3.1.3.4</ecNumber>
    </recommendedName>
</protein>
<dbReference type="InterPro" id="IPR031703">
    <property type="entry name" value="Lipin_mid"/>
</dbReference>
<dbReference type="InterPro" id="IPR036412">
    <property type="entry name" value="HAD-like_sf"/>
</dbReference>
<dbReference type="Gene3D" id="3.40.50.1000">
    <property type="entry name" value="HAD superfamily/HAD-like"/>
    <property type="match status" value="1"/>
</dbReference>
<evidence type="ECO:0000313" key="7">
    <source>
        <dbReference type="Proteomes" id="UP001162131"/>
    </source>
</evidence>
<dbReference type="Pfam" id="PF04571">
    <property type="entry name" value="Lipin_N"/>
    <property type="match status" value="1"/>
</dbReference>
<accession>A0AAU9KR89</accession>
<dbReference type="SMART" id="SM00775">
    <property type="entry name" value="LNS2"/>
    <property type="match status" value="1"/>
</dbReference>
<organism evidence="6 7">
    <name type="scientific">Blepharisma stoltei</name>
    <dbReference type="NCBI Taxonomy" id="1481888"/>
    <lineage>
        <taxon>Eukaryota</taxon>
        <taxon>Sar</taxon>
        <taxon>Alveolata</taxon>
        <taxon>Ciliophora</taxon>
        <taxon>Postciliodesmatophora</taxon>
        <taxon>Heterotrichea</taxon>
        <taxon>Heterotrichida</taxon>
        <taxon>Blepharismidae</taxon>
        <taxon>Blepharisma</taxon>
    </lineage>
</organism>
<reference evidence="6" key="1">
    <citation type="submission" date="2021-09" db="EMBL/GenBank/DDBJ databases">
        <authorList>
            <consortium name="AG Swart"/>
            <person name="Singh M."/>
            <person name="Singh A."/>
            <person name="Seah K."/>
            <person name="Emmerich C."/>
        </authorList>
    </citation>
    <scope>NUCLEOTIDE SEQUENCE</scope>
    <source>
        <strain evidence="6">ATCC30299</strain>
    </source>
</reference>
<keyword evidence="7" id="KW-1185">Reference proteome</keyword>
<dbReference type="PANTHER" id="PTHR12181">
    <property type="entry name" value="LIPIN"/>
    <property type="match status" value="1"/>
</dbReference>
<sequence>MKILLNIRIMKKISNLVFGITDVLTLKQSTLSGALDVIVIEHEDKSLHCSPFQVRFGRLKVFFSEEKSVRLIINDKPSEIYMKLGKEGQAFFIDPKSEELNSDLNEIENINSNTDTYQRSPDIIMKELEKRPDIFKWPWGSAQNKTKATGYISSLLGYFRSQEKCQPGFEMSLCLDQLKNNENDPKIFEENKVSCENFNADPFAILNDPKLALKINGKIYDLDTAMPEILSIISSNENIDPNAKEIKKIKNIIEEEIVINKTLKLNSEQLKKLNLKKGGNRVCYRIENGLQSVIGKIYLWNWKSRMIASDIDGTITKSDVLGQVLPMVGKDWSHSGIVSFYNNIKKNGYKIVYISSRAIGQSEHTRGYLNSLYQDNQLLPDGPIIMSPDGIFTSFVREVIRRSPQKFKAEVLRDIAALFPTERNPWYAGFGNRDTDSIAYRAAGMPLHKIFLINSTGNVSTFNNTFVKTYYELSEISDNFFPPIEENTICADQEFNDLNYWRIETPVIISDNLD</sequence>
<feature type="domain" description="LNS2/PITP" evidence="5">
    <location>
        <begin position="306"/>
        <end position="462"/>
    </location>
</feature>
<evidence type="ECO:0000256" key="4">
    <source>
        <dbReference type="ARBA" id="ARBA00022801"/>
    </source>
</evidence>
<name>A0AAU9KR89_9CILI</name>
<dbReference type="InterPro" id="IPR023214">
    <property type="entry name" value="HAD_sf"/>
</dbReference>
<dbReference type="PANTHER" id="PTHR12181:SF12">
    <property type="entry name" value="PHOSPHATIDATE PHOSPHATASE"/>
    <property type="match status" value="1"/>
</dbReference>
<dbReference type="GO" id="GO:0008195">
    <property type="term" value="F:phosphatidate phosphatase activity"/>
    <property type="evidence" value="ECO:0007669"/>
    <property type="project" value="UniProtKB-EC"/>
</dbReference>
<evidence type="ECO:0000313" key="6">
    <source>
        <dbReference type="EMBL" id="CAG9335804.1"/>
    </source>
</evidence>
<comment type="caution">
    <text evidence="6">The sequence shown here is derived from an EMBL/GenBank/DDBJ whole genome shotgun (WGS) entry which is preliminary data.</text>
</comment>
<dbReference type="Proteomes" id="UP001162131">
    <property type="component" value="Unassembled WGS sequence"/>
</dbReference>
<dbReference type="InterPro" id="IPR026058">
    <property type="entry name" value="LIPIN"/>
</dbReference>
<evidence type="ECO:0000256" key="1">
    <source>
        <dbReference type="ARBA" id="ARBA00001946"/>
    </source>
</evidence>
<evidence type="ECO:0000259" key="5">
    <source>
        <dbReference type="SMART" id="SM00775"/>
    </source>
</evidence>
<evidence type="ECO:0000256" key="2">
    <source>
        <dbReference type="ARBA" id="ARBA00005476"/>
    </source>
</evidence>
<gene>
    <name evidence="6" type="ORF">BSTOLATCC_MIC65124</name>
</gene>
<dbReference type="EC" id="3.1.3.4" evidence="3"/>
<comment type="similarity">
    <text evidence="2">Belongs to the lipin family.</text>
</comment>
<dbReference type="Pfam" id="PF08235">
    <property type="entry name" value="LNS2"/>
    <property type="match status" value="1"/>
</dbReference>
<dbReference type="EMBL" id="CAJZBQ010000063">
    <property type="protein sequence ID" value="CAG9335804.1"/>
    <property type="molecule type" value="Genomic_DNA"/>
</dbReference>
<dbReference type="InterPro" id="IPR013209">
    <property type="entry name" value="LNS2"/>
</dbReference>
<dbReference type="InterPro" id="IPR031315">
    <property type="entry name" value="LNS2/PITP"/>
</dbReference>
<dbReference type="AlphaFoldDB" id="A0AAU9KR89"/>
<evidence type="ECO:0000256" key="3">
    <source>
        <dbReference type="ARBA" id="ARBA00012638"/>
    </source>
</evidence>
<proteinExistence type="inferred from homology"/>
<dbReference type="SUPFAM" id="SSF56784">
    <property type="entry name" value="HAD-like"/>
    <property type="match status" value="1"/>
</dbReference>
<keyword evidence="4" id="KW-0378">Hydrolase</keyword>
<dbReference type="InterPro" id="IPR007651">
    <property type="entry name" value="Lipin_N"/>
</dbReference>
<dbReference type="Pfam" id="PF16876">
    <property type="entry name" value="Lipin_mid"/>
    <property type="match status" value="1"/>
</dbReference>